<name>A0A537M0G8_9BACT</name>
<evidence type="ECO:0000256" key="3">
    <source>
        <dbReference type="RuleBase" id="RU003560"/>
    </source>
</evidence>
<comment type="similarity">
    <text evidence="3">Belongs to the class-III pyridoxal-phosphate-dependent aminotransferase family.</text>
</comment>
<dbReference type="AlphaFoldDB" id="A0A537M0G8"/>
<dbReference type="InterPro" id="IPR015424">
    <property type="entry name" value="PyrdxlP-dep_Trfase"/>
</dbReference>
<sequence length="348" mass="37775">MATIFEDGVRSRTAKSRALYEEARQVLPGGVAANTKSTSPYPLYFREARGARSTDVDGNEYIDLVMGLGIHILGHAPMSVMAAVRERLSSGTMPGIATELEVELARKVHQHMPCAEMVRFVNTGSEATLMAIRVARAYRKRDKIAKFEGNYDGQHDVVQVSTSTSAGPADAPEPSLNHIGVAQSTLRDVVILPYNDPERASALITAHADELAAVIMEPVAGFGMGCVPATREFIRAIREVTAKHDIPLILDEVVTNFRLGLGGASEYYGIKPDLVTLGKILGGGFPIGGYAGRRDLMDRFVTLTGQPSDSHKRSASRVPFLETPSPWRQVSPRSRSSKRARCTGTWTP</sequence>
<evidence type="ECO:0000256" key="1">
    <source>
        <dbReference type="ARBA" id="ARBA00001933"/>
    </source>
</evidence>
<evidence type="ECO:0000313" key="6">
    <source>
        <dbReference type="Proteomes" id="UP000320393"/>
    </source>
</evidence>
<accession>A0A537M0G8</accession>
<dbReference type="EMBL" id="VBAM01000147">
    <property type="protein sequence ID" value="TMJ13764.1"/>
    <property type="molecule type" value="Genomic_DNA"/>
</dbReference>
<feature type="region of interest" description="Disordered" evidence="4">
    <location>
        <begin position="304"/>
        <end position="348"/>
    </location>
</feature>
<dbReference type="SUPFAM" id="SSF53383">
    <property type="entry name" value="PLP-dependent transferases"/>
    <property type="match status" value="1"/>
</dbReference>
<organism evidence="5 6">
    <name type="scientific">Candidatus Segetimicrobium genomatis</name>
    <dbReference type="NCBI Taxonomy" id="2569760"/>
    <lineage>
        <taxon>Bacteria</taxon>
        <taxon>Bacillati</taxon>
        <taxon>Candidatus Sysuimicrobiota</taxon>
        <taxon>Candidatus Sysuimicrobiia</taxon>
        <taxon>Candidatus Sysuimicrobiales</taxon>
        <taxon>Candidatus Segetimicrobiaceae</taxon>
        <taxon>Candidatus Segetimicrobium</taxon>
    </lineage>
</organism>
<proteinExistence type="inferred from homology"/>
<dbReference type="GO" id="GO:0030170">
    <property type="term" value="F:pyridoxal phosphate binding"/>
    <property type="evidence" value="ECO:0007669"/>
    <property type="project" value="InterPro"/>
</dbReference>
<protein>
    <submittedName>
        <fullName evidence="5">Aminotransferase class III-fold pyridoxal phosphate-dependent enzyme</fullName>
    </submittedName>
</protein>
<keyword evidence="5" id="KW-0032">Aminotransferase</keyword>
<dbReference type="GO" id="GO:0008483">
    <property type="term" value="F:transaminase activity"/>
    <property type="evidence" value="ECO:0007669"/>
    <property type="project" value="UniProtKB-KW"/>
</dbReference>
<dbReference type="InterPro" id="IPR015421">
    <property type="entry name" value="PyrdxlP-dep_Trfase_major"/>
</dbReference>
<gene>
    <name evidence="5" type="ORF">E6H02_04710</name>
</gene>
<reference evidence="5 6" key="1">
    <citation type="journal article" date="2019" name="Nat. Microbiol.">
        <title>Mediterranean grassland soil C-N compound turnover is dependent on rainfall and depth, and is mediated by genomically divergent microorganisms.</title>
        <authorList>
            <person name="Diamond S."/>
            <person name="Andeer P.F."/>
            <person name="Li Z."/>
            <person name="Crits-Christoph A."/>
            <person name="Burstein D."/>
            <person name="Anantharaman K."/>
            <person name="Lane K.R."/>
            <person name="Thomas B.C."/>
            <person name="Pan C."/>
            <person name="Northen T.R."/>
            <person name="Banfield J.F."/>
        </authorList>
    </citation>
    <scope>NUCLEOTIDE SEQUENCE [LARGE SCALE GENOMIC DNA]</scope>
    <source>
        <strain evidence="5">NP_5</strain>
    </source>
</reference>
<comment type="cofactor">
    <cofactor evidence="1">
        <name>pyridoxal 5'-phosphate</name>
        <dbReference type="ChEBI" id="CHEBI:597326"/>
    </cofactor>
</comment>
<dbReference type="Gene3D" id="3.40.640.10">
    <property type="entry name" value="Type I PLP-dependent aspartate aminotransferase-like (Major domain)"/>
    <property type="match status" value="1"/>
</dbReference>
<evidence type="ECO:0000313" key="5">
    <source>
        <dbReference type="EMBL" id="TMJ13764.1"/>
    </source>
</evidence>
<dbReference type="InterPro" id="IPR005814">
    <property type="entry name" value="Aminotrans_3"/>
</dbReference>
<keyword evidence="5" id="KW-0808">Transferase</keyword>
<dbReference type="Pfam" id="PF00202">
    <property type="entry name" value="Aminotran_3"/>
    <property type="match status" value="1"/>
</dbReference>
<dbReference type="Gene3D" id="3.90.1150.10">
    <property type="entry name" value="Aspartate Aminotransferase, domain 1"/>
    <property type="match status" value="1"/>
</dbReference>
<dbReference type="PANTHER" id="PTHR43713">
    <property type="entry name" value="GLUTAMATE-1-SEMIALDEHYDE 2,1-AMINOMUTASE"/>
    <property type="match status" value="1"/>
</dbReference>
<evidence type="ECO:0000256" key="4">
    <source>
        <dbReference type="SAM" id="MobiDB-lite"/>
    </source>
</evidence>
<evidence type="ECO:0000256" key="2">
    <source>
        <dbReference type="ARBA" id="ARBA00022898"/>
    </source>
</evidence>
<comment type="caution">
    <text evidence="5">The sequence shown here is derived from an EMBL/GenBank/DDBJ whole genome shotgun (WGS) entry which is preliminary data.</text>
</comment>
<keyword evidence="2 3" id="KW-0663">Pyridoxal phosphate</keyword>
<dbReference type="Proteomes" id="UP000320393">
    <property type="component" value="Unassembled WGS sequence"/>
</dbReference>
<dbReference type="InterPro" id="IPR015422">
    <property type="entry name" value="PyrdxlP-dep_Trfase_small"/>
</dbReference>
<dbReference type="PANTHER" id="PTHR43713:SF3">
    <property type="entry name" value="GLUTAMATE-1-SEMIALDEHYDE 2,1-AMINOMUTASE 1, CHLOROPLASTIC-RELATED"/>
    <property type="match status" value="1"/>
</dbReference>